<proteinExistence type="predicted"/>
<reference evidence="2 3" key="1">
    <citation type="submission" date="2019-08" db="EMBL/GenBank/DDBJ databases">
        <authorList>
            <person name="Peeters C."/>
        </authorList>
    </citation>
    <scope>NUCLEOTIDE SEQUENCE [LARGE SCALE GENOMIC DNA]</scope>
    <source>
        <strain evidence="2 3">LMG 31109</strain>
    </source>
</reference>
<dbReference type="OrthoDB" id="5298153at2"/>
<evidence type="ECO:0000313" key="2">
    <source>
        <dbReference type="EMBL" id="VVD96573.1"/>
    </source>
</evidence>
<dbReference type="AlphaFoldDB" id="A0A5E4UAA8"/>
<accession>A0A5E4UAA8</accession>
<dbReference type="Pfam" id="PF14334">
    <property type="entry name" value="DUF4390"/>
    <property type="match status" value="1"/>
</dbReference>
<feature type="chain" id="PRO_5022875479" evidence="1">
    <location>
        <begin position="30"/>
        <end position="301"/>
    </location>
</feature>
<feature type="signal peptide" evidence="1">
    <location>
        <begin position="1"/>
        <end position="29"/>
    </location>
</feature>
<dbReference type="Proteomes" id="UP000367825">
    <property type="component" value="Unassembled WGS sequence"/>
</dbReference>
<protein>
    <submittedName>
        <fullName evidence="2">Uncharacterized protein</fullName>
    </submittedName>
</protein>
<evidence type="ECO:0000256" key="1">
    <source>
        <dbReference type="SAM" id="SignalP"/>
    </source>
</evidence>
<dbReference type="InterPro" id="IPR025500">
    <property type="entry name" value="DUF4390"/>
</dbReference>
<evidence type="ECO:0000313" key="3">
    <source>
        <dbReference type="Proteomes" id="UP000367825"/>
    </source>
</evidence>
<name>A0A5E4UAA8_9BURK</name>
<gene>
    <name evidence="2" type="ORF">PNO31109_01891</name>
</gene>
<sequence length="301" mass="31883">MTFSQRLLACLLPLLLGALALGFAGSARADNEIQVREARLEPADGGWSLDARFAFELNSSLEDAVNRGISLYFTTDFELTRSRWYWFDEKVVSTSQSVRLWFQPLTRQYRVSSNNGNSSNGGLQLGFGSLREALALVRNVSGWRVIDKGVVKPGTQYQASVRMRLDNALMPKPFQIDAVNNRDWNLSSDWARFMFSPSQSAAAANTPVRTAMAAMIAATATTATAVASAAAANHASPPGSADSADSAASTAVNLLPADTWARGAMSGLTATATAAAVGARSTGSLPLAYSAALLPGAARVK</sequence>
<keyword evidence="1" id="KW-0732">Signal</keyword>
<dbReference type="EMBL" id="CABPSC010000006">
    <property type="protein sequence ID" value="VVD96573.1"/>
    <property type="molecule type" value="Genomic_DNA"/>
</dbReference>
<keyword evidence="3" id="KW-1185">Reference proteome</keyword>
<organism evidence="2 3">
    <name type="scientific">Pandoraea nosoerga</name>
    <dbReference type="NCBI Taxonomy" id="2508296"/>
    <lineage>
        <taxon>Bacteria</taxon>
        <taxon>Pseudomonadati</taxon>
        <taxon>Pseudomonadota</taxon>
        <taxon>Betaproteobacteria</taxon>
        <taxon>Burkholderiales</taxon>
        <taxon>Burkholderiaceae</taxon>
        <taxon>Pandoraea</taxon>
    </lineage>
</organism>